<feature type="transmembrane region" description="Helical" evidence="1">
    <location>
        <begin position="21"/>
        <end position="40"/>
    </location>
</feature>
<gene>
    <name evidence="2" type="ORF">QE152_g17932</name>
</gene>
<name>A0AAW1L551_POPJA</name>
<keyword evidence="1" id="KW-0472">Membrane</keyword>
<dbReference type="EMBL" id="JASPKY010000169">
    <property type="protein sequence ID" value="KAK9728578.1"/>
    <property type="molecule type" value="Genomic_DNA"/>
</dbReference>
<evidence type="ECO:0000256" key="1">
    <source>
        <dbReference type="SAM" id="Phobius"/>
    </source>
</evidence>
<dbReference type="AlphaFoldDB" id="A0AAW1L551"/>
<keyword evidence="1" id="KW-1133">Transmembrane helix</keyword>
<reference evidence="2 3" key="1">
    <citation type="journal article" date="2024" name="BMC Genomics">
        <title>De novo assembly and annotation of Popillia japonica's genome with initial clues to its potential as an invasive pest.</title>
        <authorList>
            <person name="Cucini C."/>
            <person name="Boschi S."/>
            <person name="Funari R."/>
            <person name="Cardaioli E."/>
            <person name="Iannotti N."/>
            <person name="Marturano G."/>
            <person name="Paoli F."/>
            <person name="Bruttini M."/>
            <person name="Carapelli A."/>
            <person name="Frati F."/>
            <person name="Nardi F."/>
        </authorList>
    </citation>
    <scope>NUCLEOTIDE SEQUENCE [LARGE SCALE GENOMIC DNA]</scope>
    <source>
        <strain evidence="2">DMR45628</strain>
    </source>
</reference>
<dbReference type="Proteomes" id="UP001458880">
    <property type="component" value="Unassembled WGS sequence"/>
</dbReference>
<proteinExistence type="predicted"/>
<comment type="caution">
    <text evidence="2">The sequence shown here is derived from an EMBL/GenBank/DDBJ whole genome shotgun (WGS) entry which is preliminary data.</text>
</comment>
<evidence type="ECO:0000313" key="3">
    <source>
        <dbReference type="Proteomes" id="UP001458880"/>
    </source>
</evidence>
<organism evidence="2 3">
    <name type="scientific">Popillia japonica</name>
    <name type="common">Japanese beetle</name>
    <dbReference type="NCBI Taxonomy" id="7064"/>
    <lineage>
        <taxon>Eukaryota</taxon>
        <taxon>Metazoa</taxon>
        <taxon>Ecdysozoa</taxon>
        <taxon>Arthropoda</taxon>
        <taxon>Hexapoda</taxon>
        <taxon>Insecta</taxon>
        <taxon>Pterygota</taxon>
        <taxon>Neoptera</taxon>
        <taxon>Endopterygota</taxon>
        <taxon>Coleoptera</taxon>
        <taxon>Polyphaga</taxon>
        <taxon>Scarabaeiformia</taxon>
        <taxon>Scarabaeidae</taxon>
        <taxon>Rutelinae</taxon>
        <taxon>Popillia</taxon>
    </lineage>
</organism>
<keyword evidence="3" id="KW-1185">Reference proteome</keyword>
<sequence length="105" mass="12420">MVSAQVASGQRYNNSCKPIKGYFRIILKILYLNFTLYVILTANEFVTSYVHYEQELTDAELTRGEDELKYKGYRAGDAENRLLRYTRRNIGDKVIDFHYRNKVRL</sequence>
<protein>
    <submittedName>
        <fullName evidence="2">Uncharacterized protein</fullName>
    </submittedName>
</protein>
<keyword evidence="1" id="KW-0812">Transmembrane</keyword>
<evidence type="ECO:0000313" key="2">
    <source>
        <dbReference type="EMBL" id="KAK9728578.1"/>
    </source>
</evidence>
<accession>A0AAW1L551</accession>